<evidence type="ECO:0000313" key="1">
    <source>
        <dbReference type="EMBL" id="DAE21849.1"/>
    </source>
</evidence>
<protein>
    <submittedName>
        <fullName evidence="1">Uncharacterized protein</fullName>
    </submittedName>
</protein>
<reference evidence="1" key="1">
    <citation type="journal article" date="2021" name="Proc. Natl. Acad. Sci. U.S.A.">
        <title>A Catalog of Tens of Thousands of Viruses from Human Metagenomes Reveals Hidden Associations with Chronic Diseases.</title>
        <authorList>
            <person name="Tisza M.J."/>
            <person name="Buck C.B."/>
        </authorList>
    </citation>
    <scope>NUCLEOTIDE SEQUENCE</scope>
    <source>
        <strain evidence="1">CtoNH1</strain>
    </source>
</reference>
<organism evidence="1">
    <name type="scientific">Myoviridae sp. ctoNH1</name>
    <dbReference type="NCBI Taxonomy" id="2826695"/>
    <lineage>
        <taxon>Viruses</taxon>
        <taxon>Duplodnaviria</taxon>
        <taxon>Heunggongvirae</taxon>
        <taxon>Uroviricota</taxon>
        <taxon>Caudoviricetes</taxon>
    </lineage>
</organism>
<sequence length="48" mass="5837">MIRYINHFLFWFVQYIWERSDNLIAASLFNYGAIRQINGTCILRNLLK</sequence>
<accession>A0A8S5QSP0</accession>
<name>A0A8S5QSP0_9CAUD</name>
<proteinExistence type="predicted"/>
<dbReference type="EMBL" id="BK015718">
    <property type="protein sequence ID" value="DAE21849.1"/>
    <property type="molecule type" value="Genomic_DNA"/>
</dbReference>